<organism evidence="5 6">
    <name type="scientific">Chromobacterium aquaticum</name>
    <dbReference type="NCBI Taxonomy" id="467180"/>
    <lineage>
        <taxon>Bacteria</taxon>
        <taxon>Pseudomonadati</taxon>
        <taxon>Pseudomonadota</taxon>
        <taxon>Betaproteobacteria</taxon>
        <taxon>Neisseriales</taxon>
        <taxon>Chromobacteriaceae</taxon>
        <taxon>Chromobacterium</taxon>
    </lineage>
</organism>
<comment type="caution">
    <text evidence="5">The sequence shown here is derived from an EMBL/GenBank/DDBJ whole genome shotgun (WGS) entry which is preliminary data.</text>
</comment>
<dbReference type="SUPFAM" id="SSF116734">
    <property type="entry name" value="DNA methylase specificity domain"/>
    <property type="match status" value="2"/>
</dbReference>
<keyword evidence="5" id="KW-0540">Nuclease</keyword>
<name>A0ABV8ZSK2_9NEIS</name>
<evidence type="ECO:0000256" key="3">
    <source>
        <dbReference type="ARBA" id="ARBA00023125"/>
    </source>
</evidence>
<reference evidence="6" key="1">
    <citation type="journal article" date="2019" name="Int. J. Syst. Evol. Microbiol.">
        <title>The Global Catalogue of Microorganisms (GCM) 10K type strain sequencing project: providing services to taxonomists for standard genome sequencing and annotation.</title>
        <authorList>
            <consortium name="The Broad Institute Genomics Platform"/>
            <consortium name="The Broad Institute Genome Sequencing Center for Infectious Disease"/>
            <person name="Wu L."/>
            <person name="Ma J."/>
        </authorList>
    </citation>
    <scope>NUCLEOTIDE SEQUENCE [LARGE SCALE GENOMIC DNA]</scope>
    <source>
        <strain evidence="6">CGMCC 4.7608</strain>
    </source>
</reference>
<feature type="domain" description="Type I restriction modification DNA specificity" evidence="4">
    <location>
        <begin position="4"/>
        <end position="170"/>
    </location>
</feature>
<keyword evidence="3" id="KW-0238">DNA-binding</keyword>
<dbReference type="GO" id="GO:0016787">
    <property type="term" value="F:hydrolase activity"/>
    <property type="evidence" value="ECO:0007669"/>
    <property type="project" value="UniProtKB-KW"/>
</dbReference>
<dbReference type="InterPro" id="IPR000055">
    <property type="entry name" value="Restrct_endonuc_typeI_TRD"/>
</dbReference>
<dbReference type="EC" id="3.1.21.-" evidence="5"/>
<dbReference type="PANTHER" id="PTHR30408">
    <property type="entry name" value="TYPE-1 RESTRICTION ENZYME ECOKI SPECIFICITY PROTEIN"/>
    <property type="match status" value="1"/>
</dbReference>
<dbReference type="PANTHER" id="PTHR30408:SF12">
    <property type="entry name" value="TYPE I RESTRICTION ENZYME MJAVIII SPECIFICITY SUBUNIT"/>
    <property type="match status" value="1"/>
</dbReference>
<dbReference type="RefSeq" id="WP_231461515.1">
    <property type="nucleotide sequence ID" value="NZ_JAJOHW010000035.1"/>
</dbReference>
<dbReference type="InterPro" id="IPR044946">
    <property type="entry name" value="Restrct_endonuc_typeI_TRD_sf"/>
</dbReference>
<dbReference type="Gene3D" id="3.90.220.20">
    <property type="entry name" value="DNA methylase specificity domains"/>
    <property type="match status" value="2"/>
</dbReference>
<dbReference type="InterPro" id="IPR052021">
    <property type="entry name" value="Type-I_RS_S_subunit"/>
</dbReference>
<evidence type="ECO:0000256" key="1">
    <source>
        <dbReference type="ARBA" id="ARBA00010923"/>
    </source>
</evidence>
<evidence type="ECO:0000313" key="6">
    <source>
        <dbReference type="Proteomes" id="UP001595999"/>
    </source>
</evidence>
<dbReference type="Pfam" id="PF01420">
    <property type="entry name" value="Methylase_S"/>
    <property type="match status" value="2"/>
</dbReference>
<evidence type="ECO:0000259" key="4">
    <source>
        <dbReference type="Pfam" id="PF01420"/>
    </source>
</evidence>
<dbReference type="Gene3D" id="1.10.287.1120">
    <property type="entry name" value="Bipartite methylase S protein"/>
    <property type="match status" value="1"/>
</dbReference>
<keyword evidence="6" id="KW-1185">Reference proteome</keyword>
<accession>A0ABV8ZSK2</accession>
<keyword evidence="5" id="KW-0255">Endonuclease</keyword>
<dbReference type="GO" id="GO:0004519">
    <property type="term" value="F:endonuclease activity"/>
    <property type="evidence" value="ECO:0007669"/>
    <property type="project" value="UniProtKB-KW"/>
</dbReference>
<keyword evidence="2" id="KW-0680">Restriction system</keyword>
<dbReference type="EMBL" id="JBHSEK010000001">
    <property type="protein sequence ID" value="MFC4488471.1"/>
    <property type="molecule type" value="Genomic_DNA"/>
</dbReference>
<gene>
    <name evidence="5" type="ORF">ACFO0R_02460</name>
</gene>
<protein>
    <submittedName>
        <fullName evidence="5">Restriction endonuclease subunit S</fullName>
        <ecNumber evidence="5">3.1.21.-</ecNumber>
    </submittedName>
</protein>
<proteinExistence type="inferred from homology"/>
<keyword evidence="5" id="KW-0378">Hydrolase</keyword>
<comment type="similarity">
    <text evidence="1">Belongs to the type-I restriction system S methylase family.</text>
</comment>
<sequence>MKNDAWSWRPLGELFEIGAGKTMSAAARAGVAKTPFLRTSNVLWDEIDLTTVDEMTIPEHELPDKLVRPGDLLVCEGGEIGRAAIWNGEMTVMSFQNHLHRLRPLVDDVEPRFYVYFLQSAFTQLGLFAGAGNKTTIPNLSRNRLAALEVPHPPQTEQKAIATALARVRSAMQTHDRSMAAAQELKRSAMLELFTQGLLGEPQKETEIGLIPEGWESVELGKVCTLSTGTTPATKHKHYYDGNIPFIKTADVVNNRITSANTFISQQAIDDYSLKLFPPGTVLMAMYGQGKTRGQVSLLEIAAATTQNAAAIQPSNEMDSAYLWHYLLSCYERLRGMGSLGHVSHLNLGYLRDLLIVKPPLEEQRDIARFLDTIDRKIDLHKQKRDVMGELFMALLQRLMTGEINSEELDLSALESVGATIEESQV</sequence>
<feature type="domain" description="Type I restriction modification DNA specificity" evidence="4">
    <location>
        <begin position="212"/>
        <end position="386"/>
    </location>
</feature>
<evidence type="ECO:0000256" key="2">
    <source>
        <dbReference type="ARBA" id="ARBA00022747"/>
    </source>
</evidence>
<evidence type="ECO:0000313" key="5">
    <source>
        <dbReference type="EMBL" id="MFC4488471.1"/>
    </source>
</evidence>
<dbReference type="CDD" id="cd17253">
    <property type="entry name" value="RMtype1_S_Eco933I-TRD2-CR2_like"/>
    <property type="match status" value="1"/>
</dbReference>
<dbReference type="Proteomes" id="UP001595999">
    <property type="component" value="Unassembled WGS sequence"/>
</dbReference>